<protein>
    <recommendedName>
        <fullName evidence="3">Helix-turn-helix conjugative transposon-like domain-containing protein</fullName>
    </recommendedName>
</protein>
<dbReference type="EMBL" id="JBFRHK010000014">
    <property type="protein sequence ID" value="MEX3747303.1"/>
    <property type="molecule type" value="Genomic_DNA"/>
</dbReference>
<dbReference type="NCBIfam" id="NF010682">
    <property type="entry name" value="PRK14082.1"/>
    <property type="match status" value="1"/>
</dbReference>
<keyword evidence="2" id="KW-1185">Reference proteome</keyword>
<comment type="caution">
    <text evidence="1">The sequence shown here is derived from an EMBL/GenBank/DDBJ whole genome shotgun (WGS) entry which is preliminary data.</text>
</comment>
<proteinExistence type="predicted"/>
<evidence type="ECO:0008006" key="3">
    <source>
        <dbReference type="Google" id="ProtNLM"/>
    </source>
</evidence>
<organism evidence="1 2">
    <name type="scientific">Lysinibacillus xylanilyticus</name>
    <dbReference type="NCBI Taxonomy" id="582475"/>
    <lineage>
        <taxon>Bacteria</taxon>
        <taxon>Bacillati</taxon>
        <taxon>Bacillota</taxon>
        <taxon>Bacilli</taxon>
        <taxon>Bacillales</taxon>
        <taxon>Bacillaceae</taxon>
        <taxon>Lysinibacillus</taxon>
    </lineage>
</organism>
<sequence>MANLENQFNEETLTIIENFTPKIKQCLHSTDYQEREDLEQEIKLKIIEKLATVKFQNAPSFWDFFL</sequence>
<name>A0ABV3W291_9BACI</name>
<dbReference type="Proteomes" id="UP001558534">
    <property type="component" value="Unassembled WGS sequence"/>
</dbReference>
<evidence type="ECO:0000313" key="2">
    <source>
        <dbReference type="Proteomes" id="UP001558534"/>
    </source>
</evidence>
<dbReference type="RefSeq" id="WP_068985381.1">
    <property type="nucleotide sequence ID" value="NZ_JBFRHK010000014.1"/>
</dbReference>
<gene>
    <name evidence="1" type="ORF">AB1300_19520</name>
</gene>
<reference evidence="1 2" key="1">
    <citation type="submission" date="2024-07" db="EMBL/GenBank/DDBJ databases">
        <title>Characterization of a bacterium isolated from hydrolysated instant sea cucumber by whole-genome sequencing and metabolomics.</title>
        <authorList>
            <person name="Luo X."/>
            <person name="Zhang Z."/>
            <person name="Zheng Z."/>
            <person name="Zhang W."/>
            <person name="Ming T."/>
            <person name="Jiao L."/>
            <person name="Su X."/>
            <person name="Kong F."/>
            <person name="Xu J."/>
        </authorList>
    </citation>
    <scope>NUCLEOTIDE SEQUENCE [LARGE SCALE GENOMIC DNA]</scope>
    <source>
        <strain evidence="1 2">XL-2024</strain>
    </source>
</reference>
<evidence type="ECO:0000313" key="1">
    <source>
        <dbReference type="EMBL" id="MEX3747303.1"/>
    </source>
</evidence>
<accession>A0ABV3W291</accession>